<comment type="subcellular location">
    <subcellularLocation>
        <location evidence="7">Cytoplasm</location>
    </subcellularLocation>
</comment>
<feature type="binding site" evidence="7">
    <location>
        <position position="292"/>
    </location>
    <ligand>
        <name>Fe(2+)</name>
        <dbReference type="ChEBI" id="CHEBI:29033"/>
    </ligand>
</feature>
<keyword evidence="7" id="KW-0963">Cytoplasm</keyword>
<evidence type="ECO:0000256" key="2">
    <source>
        <dbReference type="ARBA" id="ARBA00023004"/>
    </source>
</evidence>
<evidence type="ECO:0000256" key="1">
    <source>
        <dbReference type="ARBA" id="ARBA00007718"/>
    </source>
</evidence>
<dbReference type="NCBIfam" id="TIGR00109">
    <property type="entry name" value="hemH"/>
    <property type="match status" value="1"/>
</dbReference>
<dbReference type="EMBL" id="SHBK01000016">
    <property type="protein sequence ID" value="RZO24120.1"/>
    <property type="molecule type" value="Genomic_DNA"/>
</dbReference>
<name>A0A520MSC2_9GAMM</name>
<reference evidence="9 10" key="1">
    <citation type="submission" date="2019-02" db="EMBL/GenBank/DDBJ databases">
        <title>Prokaryotic population dynamics and viral predation in marine succession experiment using metagenomics: the confinement effect.</title>
        <authorList>
            <person name="Haro-Moreno J.M."/>
            <person name="Rodriguez-Valera F."/>
            <person name="Lopez-Perez M."/>
        </authorList>
    </citation>
    <scope>NUCLEOTIDE SEQUENCE [LARGE SCALE GENOMIC DNA]</scope>
    <source>
        <strain evidence="9">MED-G165</strain>
    </source>
</reference>
<comment type="similarity">
    <text evidence="1 7 8">Belongs to the ferrochelatase family.</text>
</comment>
<dbReference type="InterPro" id="IPR001015">
    <property type="entry name" value="Ferrochelatase"/>
</dbReference>
<dbReference type="InterPro" id="IPR033644">
    <property type="entry name" value="Ferrochelatase_C"/>
</dbReference>
<evidence type="ECO:0000256" key="4">
    <source>
        <dbReference type="ARBA" id="ARBA00023239"/>
    </source>
</evidence>
<protein>
    <recommendedName>
        <fullName evidence="7">Ferrochelatase</fullName>
        <ecNumber evidence="7">4.98.1.1</ecNumber>
    </recommendedName>
    <alternativeName>
        <fullName evidence="7">Heme synthase</fullName>
    </alternativeName>
    <alternativeName>
        <fullName evidence="7">Protoheme ferro-lyase</fullName>
    </alternativeName>
</protein>
<dbReference type="GO" id="GO:0006783">
    <property type="term" value="P:heme biosynthetic process"/>
    <property type="evidence" value="ECO:0007669"/>
    <property type="project" value="UniProtKB-UniRule"/>
</dbReference>
<comment type="pathway">
    <text evidence="7">Porphyrin-containing compound metabolism; protoheme biosynthesis; protoheme from protoporphyrin-IX: step 1/1.</text>
</comment>
<comment type="function">
    <text evidence="7">Catalyzes the ferrous insertion into protoporphyrin IX.</text>
</comment>
<comment type="caution">
    <text evidence="9">The sequence shown here is derived from an EMBL/GenBank/DDBJ whole genome shotgun (WGS) entry which is preliminary data.</text>
</comment>
<evidence type="ECO:0000256" key="7">
    <source>
        <dbReference type="HAMAP-Rule" id="MF_00323"/>
    </source>
</evidence>
<dbReference type="GO" id="GO:0004325">
    <property type="term" value="F:ferrochelatase activity"/>
    <property type="evidence" value="ECO:0007669"/>
    <property type="project" value="UniProtKB-UniRule"/>
</dbReference>
<sequence length="336" mass="38749">MNKPALLLINLGTPDSPSYIHVFKYLREFLMDGRVIDVPYILRFLLVTLIICPFRSFSSSKIYQKLWDLSDGVSPLLKNTQELTNKLNQNQNKYDVYYAMRYQKPGIQKALDLIKQSNPSELIILPLFPHYASATSGSVFEEVTKRLSREWVIPSFKFIAQYYDHPSFIDAWAQAAKNFNISEYDKVIFSYHGLPNSQVDKVYQDNQCDGKNCEHEINEDNHYCYKATVYETSKLIAQKLSLPRDKYEVTFQSRLTNNWLEPFSDDVLKAFPDKGIKKVLVFSPAFTADCLETVIEIGDEYKELFIEAGGQTLDYVPSLNFSDAWVQAIIDITNSK</sequence>
<dbReference type="UniPathway" id="UPA00252">
    <property type="reaction ID" value="UER00325"/>
</dbReference>
<dbReference type="Gene3D" id="3.40.50.1400">
    <property type="match status" value="2"/>
</dbReference>
<dbReference type="CDD" id="cd03411">
    <property type="entry name" value="Ferrochelatase_N"/>
    <property type="match status" value="1"/>
</dbReference>
<comment type="catalytic activity">
    <reaction evidence="6">
        <text>Fe-coproporphyrin III + 2 H(+) = coproporphyrin III + Fe(2+)</text>
        <dbReference type="Rhea" id="RHEA:49572"/>
        <dbReference type="ChEBI" id="CHEBI:15378"/>
        <dbReference type="ChEBI" id="CHEBI:29033"/>
        <dbReference type="ChEBI" id="CHEBI:68438"/>
        <dbReference type="ChEBI" id="CHEBI:131725"/>
        <dbReference type="EC" id="4.99.1.9"/>
    </reaction>
    <physiologicalReaction direction="right-to-left" evidence="6">
        <dbReference type="Rhea" id="RHEA:49574"/>
    </physiologicalReaction>
</comment>
<dbReference type="HAMAP" id="MF_00323">
    <property type="entry name" value="Ferrochelatase"/>
    <property type="match status" value="1"/>
</dbReference>
<keyword evidence="7" id="KW-0479">Metal-binding</keyword>
<dbReference type="InterPro" id="IPR033659">
    <property type="entry name" value="Ferrochelatase_N"/>
</dbReference>
<evidence type="ECO:0000256" key="8">
    <source>
        <dbReference type="RuleBase" id="RU004185"/>
    </source>
</evidence>
<evidence type="ECO:0000256" key="3">
    <source>
        <dbReference type="ARBA" id="ARBA00023133"/>
    </source>
</evidence>
<organism evidence="9 10">
    <name type="scientific">SAR86 cluster bacterium</name>
    <dbReference type="NCBI Taxonomy" id="2030880"/>
    <lineage>
        <taxon>Bacteria</taxon>
        <taxon>Pseudomonadati</taxon>
        <taxon>Pseudomonadota</taxon>
        <taxon>Gammaproteobacteria</taxon>
        <taxon>SAR86 cluster</taxon>
    </lineage>
</organism>
<accession>A0A520MSC2</accession>
<dbReference type="PANTHER" id="PTHR11108:SF1">
    <property type="entry name" value="FERROCHELATASE, MITOCHONDRIAL"/>
    <property type="match status" value="1"/>
</dbReference>
<dbReference type="Pfam" id="PF00762">
    <property type="entry name" value="Ferrochelatase"/>
    <property type="match status" value="1"/>
</dbReference>
<gene>
    <name evidence="7" type="primary">hemH</name>
    <name evidence="9" type="ORF">EVA98_01870</name>
</gene>
<dbReference type="EC" id="4.98.1.1" evidence="7"/>
<dbReference type="CDD" id="cd00419">
    <property type="entry name" value="Ferrochelatase_C"/>
    <property type="match status" value="1"/>
</dbReference>
<keyword evidence="4 7" id="KW-0456">Lyase</keyword>
<evidence type="ECO:0000313" key="10">
    <source>
        <dbReference type="Proteomes" id="UP000316449"/>
    </source>
</evidence>
<keyword evidence="5 7" id="KW-0627">Porphyrin biosynthesis</keyword>
<dbReference type="PANTHER" id="PTHR11108">
    <property type="entry name" value="FERROCHELATASE"/>
    <property type="match status" value="1"/>
</dbReference>
<feature type="binding site" evidence="7">
    <location>
        <position position="192"/>
    </location>
    <ligand>
        <name>Fe(2+)</name>
        <dbReference type="ChEBI" id="CHEBI:29033"/>
    </ligand>
</feature>
<dbReference type="SUPFAM" id="SSF53800">
    <property type="entry name" value="Chelatase"/>
    <property type="match status" value="1"/>
</dbReference>
<dbReference type="Proteomes" id="UP000316449">
    <property type="component" value="Unassembled WGS sequence"/>
</dbReference>
<proteinExistence type="inferred from homology"/>
<evidence type="ECO:0000256" key="6">
    <source>
        <dbReference type="ARBA" id="ARBA00024536"/>
    </source>
</evidence>
<keyword evidence="3 7" id="KW-0350">Heme biosynthesis</keyword>
<dbReference type="AlphaFoldDB" id="A0A520MSC2"/>
<comment type="catalytic activity">
    <reaction evidence="7">
        <text>heme b + 2 H(+) = protoporphyrin IX + Fe(2+)</text>
        <dbReference type="Rhea" id="RHEA:22584"/>
        <dbReference type="ChEBI" id="CHEBI:15378"/>
        <dbReference type="ChEBI" id="CHEBI:29033"/>
        <dbReference type="ChEBI" id="CHEBI:57306"/>
        <dbReference type="ChEBI" id="CHEBI:60344"/>
        <dbReference type="EC" id="4.98.1.1"/>
    </reaction>
</comment>
<dbReference type="GO" id="GO:0046872">
    <property type="term" value="F:metal ion binding"/>
    <property type="evidence" value="ECO:0007669"/>
    <property type="project" value="UniProtKB-KW"/>
</dbReference>
<evidence type="ECO:0000256" key="5">
    <source>
        <dbReference type="ARBA" id="ARBA00023244"/>
    </source>
</evidence>
<dbReference type="GO" id="GO:0005737">
    <property type="term" value="C:cytoplasm"/>
    <property type="evidence" value="ECO:0007669"/>
    <property type="project" value="UniProtKB-SubCell"/>
</dbReference>
<evidence type="ECO:0000313" key="9">
    <source>
        <dbReference type="EMBL" id="RZO24120.1"/>
    </source>
</evidence>
<keyword evidence="2 7" id="KW-0408">Iron</keyword>